<dbReference type="RefSeq" id="WP_119497325.1">
    <property type="nucleotide sequence ID" value="NZ_NRJH01000049.1"/>
</dbReference>
<protein>
    <submittedName>
        <fullName evidence="1">Uncharacterized protein</fullName>
    </submittedName>
</protein>
<dbReference type="AlphaFoldDB" id="A0A3A1Y3J8"/>
<evidence type="ECO:0000313" key="2">
    <source>
        <dbReference type="Proteomes" id="UP000266258"/>
    </source>
</evidence>
<organism evidence="1 2">
    <name type="scientific">Psittacicella melopsittaci</name>
    <dbReference type="NCBI Taxonomy" id="2028576"/>
    <lineage>
        <taxon>Bacteria</taxon>
        <taxon>Pseudomonadati</taxon>
        <taxon>Pseudomonadota</taxon>
        <taxon>Gammaproteobacteria</taxon>
        <taxon>Pasteurellales</taxon>
        <taxon>Psittacicellaceae</taxon>
        <taxon>Psittacicella</taxon>
    </lineage>
</organism>
<gene>
    <name evidence="1" type="ORF">CJP74_05735</name>
</gene>
<keyword evidence="2" id="KW-1185">Reference proteome</keyword>
<name>A0A3A1Y3J8_9GAMM</name>
<evidence type="ECO:0000313" key="1">
    <source>
        <dbReference type="EMBL" id="RIY32000.1"/>
    </source>
</evidence>
<proteinExistence type="predicted"/>
<accession>A0A3A1Y3J8</accession>
<comment type="caution">
    <text evidence="1">The sequence shown here is derived from an EMBL/GenBank/DDBJ whole genome shotgun (WGS) entry which is preliminary data.</text>
</comment>
<dbReference type="OrthoDB" id="5674692at2"/>
<dbReference type="Proteomes" id="UP000266258">
    <property type="component" value="Unassembled WGS sequence"/>
</dbReference>
<sequence>MYNAHLLDHKVLLNPVREEAIYANPIQNRYEKLTGAYLGIAIATNIEQQIRYTVNTLTDLDLSFSEILSQLEDKQVTELNVNSFFELEKEHIYLVSNFFEDLDSIAKSLNIIKHPSDKVSQESLEFLDELLATYIDTISLFNTGFDYYSQKQDTDDFLCLQIKSIVDIYYTLVASIDAYLGGKLEDLVLMAQETSLFNIYYQRNFIEAAKQIHLSGDEFAHLPLVDIEITRQWDVYRLIQNVINGKLTFKIALEKVQKIQEKSLQAYNKAFNQEFA</sequence>
<reference evidence="1 2" key="1">
    <citation type="submission" date="2017-08" db="EMBL/GenBank/DDBJ databases">
        <title>Reclassification of Bisgaard taxon 37 and 44.</title>
        <authorList>
            <person name="Christensen H."/>
        </authorList>
    </citation>
    <scope>NUCLEOTIDE SEQUENCE [LARGE SCALE GENOMIC DNA]</scope>
    <source>
        <strain evidence="1 2">B96_4</strain>
    </source>
</reference>
<dbReference type="EMBL" id="NRJH01000049">
    <property type="protein sequence ID" value="RIY32000.1"/>
    <property type="molecule type" value="Genomic_DNA"/>
</dbReference>